<comment type="caution">
    <text evidence="5">The sequence shown here is derived from an EMBL/GenBank/DDBJ whole genome shotgun (WGS) entry which is preliminary data.</text>
</comment>
<accession>A0AA35VX88</accession>
<reference evidence="5" key="1">
    <citation type="submission" date="2023-03" db="EMBL/GenBank/DDBJ databases">
        <authorList>
            <person name="Steffen K."/>
            <person name="Cardenas P."/>
        </authorList>
    </citation>
    <scope>NUCLEOTIDE SEQUENCE</scope>
</reference>
<dbReference type="Pfam" id="PF01878">
    <property type="entry name" value="EVE"/>
    <property type="match status" value="1"/>
</dbReference>
<dbReference type="AlphaFoldDB" id="A0AA35VX88"/>
<dbReference type="InterPro" id="IPR002740">
    <property type="entry name" value="EVE_domain"/>
</dbReference>
<dbReference type="EMBL" id="CASHTH010000290">
    <property type="protein sequence ID" value="CAI7996956.1"/>
    <property type="molecule type" value="Genomic_DNA"/>
</dbReference>
<dbReference type="SUPFAM" id="SSF88697">
    <property type="entry name" value="PUA domain-like"/>
    <property type="match status" value="1"/>
</dbReference>
<sequence length="162" mass="18628">MAERRYWLFKSEPTNYSFQDLLGEEDRTAEWDGVRNYQVRNFMRDEMKVGDGVLFYHSSAKPTAVMGTATVVKEAYPDSTAWEPGAKYYDPKSNPDDPTWLMVDILADQEFNRPVTLQEIKKNPKLQGMMVVKRGVRISIQPVSKEDWDEIIALGMEGQPNS</sequence>
<dbReference type="CDD" id="cd21133">
    <property type="entry name" value="EVE"/>
    <property type="match status" value="1"/>
</dbReference>
<evidence type="ECO:0000256" key="3">
    <source>
        <dbReference type="ARBA" id="ARBA00023242"/>
    </source>
</evidence>
<proteinExistence type="predicted"/>
<evidence type="ECO:0000256" key="1">
    <source>
        <dbReference type="ARBA" id="ARBA00004123"/>
    </source>
</evidence>
<evidence type="ECO:0000313" key="5">
    <source>
        <dbReference type="EMBL" id="CAI7996956.1"/>
    </source>
</evidence>
<gene>
    <name evidence="5" type="ORF">GBAR_LOCUS2008</name>
</gene>
<feature type="domain" description="EVE" evidence="4">
    <location>
        <begin position="5"/>
        <end position="153"/>
    </location>
</feature>
<dbReference type="Gene3D" id="3.10.590.10">
    <property type="entry name" value="ph1033 like domains"/>
    <property type="match status" value="1"/>
</dbReference>
<dbReference type="GO" id="GO:0005634">
    <property type="term" value="C:nucleus"/>
    <property type="evidence" value="ECO:0007669"/>
    <property type="project" value="UniProtKB-SubCell"/>
</dbReference>
<keyword evidence="3" id="KW-0539">Nucleus</keyword>
<organism evidence="5 6">
    <name type="scientific">Geodia barretti</name>
    <name type="common">Barrett's horny sponge</name>
    <dbReference type="NCBI Taxonomy" id="519541"/>
    <lineage>
        <taxon>Eukaryota</taxon>
        <taxon>Metazoa</taxon>
        <taxon>Porifera</taxon>
        <taxon>Demospongiae</taxon>
        <taxon>Heteroscleromorpha</taxon>
        <taxon>Tetractinellida</taxon>
        <taxon>Astrophorina</taxon>
        <taxon>Geodiidae</taxon>
        <taxon>Geodia</taxon>
    </lineage>
</organism>
<name>A0AA35VX88_GEOBA</name>
<dbReference type="PANTHER" id="PTHR14087">
    <property type="entry name" value="THYMOCYTE NUCLEAR PROTEIN 1"/>
    <property type="match status" value="1"/>
</dbReference>
<dbReference type="InterPro" id="IPR015947">
    <property type="entry name" value="PUA-like_sf"/>
</dbReference>
<dbReference type="InterPro" id="IPR047197">
    <property type="entry name" value="THYN1-like_EVE"/>
</dbReference>
<evidence type="ECO:0000313" key="6">
    <source>
        <dbReference type="Proteomes" id="UP001174909"/>
    </source>
</evidence>
<comment type="subcellular location">
    <subcellularLocation>
        <location evidence="1">Nucleus</location>
    </subcellularLocation>
</comment>
<dbReference type="InterPro" id="IPR052181">
    <property type="entry name" value="5hmC_binding"/>
</dbReference>
<evidence type="ECO:0000259" key="4">
    <source>
        <dbReference type="Pfam" id="PF01878"/>
    </source>
</evidence>
<protein>
    <recommendedName>
        <fullName evidence="2">Thymocyte nuclear protein 1</fullName>
    </recommendedName>
</protein>
<evidence type="ECO:0000256" key="2">
    <source>
        <dbReference type="ARBA" id="ARBA00014654"/>
    </source>
</evidence>
<dbReference type="Proteomes" id="UP001174909">
    <property type="component" value="Unassembled WGS sequence"/>
</dbReference>
<keyword evidence="6" id="KW-1185">Reference proteome</keyword>
<dbReference type="PANTHER" id="PTHR14087:SF7">
    <property type="entry name" value="THYMOCYTE NUCLEAR PROTEIN 1"/>
    <property type="match status" value="1"/>
</dbReference>